<comment type="caution">
    <text evidence="2">The sequence shown here is derived from an EMBL/GenBank/DDBJ whole genome shotgun (WGS) entry which is preliminary data.</text>
</comment>
<feature type="domain" description="Saccharopine dehydrogenase-like C-terminal" evidence="1">
    <location>
        <begin position="24"/>
        <end position="285"/>
    </location>
</feature>
<organism evidence="2">
    <name type="scientific">marine sediment metagenome</name>
    <dbReference type="NCBI Taxonomy" id="412755"/>
    <lineage>
        <taxon>unclassified sequences</taxon>
        <taxon>metagenomes</taxon>
        <taxon>ecological metagenomes</taxon>
    </lineage>
</organism>
<accession>X1NCA0</accession>
<gene>
    <name evidence="2" type="ORF">S06H3_26284</name>
</gene>
<dbReference type="Gene3D" id="3.30.360.10">
    <property type="entry name" value="Dihydrodipicolinate Reductase, domain 2"/>
    <property type="match status" value="1"/>
</dbReference>
<evidence type="ECO:0000313" key="2">
    <source>
        <dbReference type="EMBL" id="GAI27806.1"/>
    </source>
</evidence>
<feature type="non-terminal residue" evidence="2">
    <location>
        <position position="1"/>
    </location>
</feature>
<proteinExistence type="predicted"/>
<dbReference type="InterPro" id="IPR032095">
    <property type="entry name" value="Sacchrp_dh-like_C"/>
</dbReference>
<dbReference type="AlphaFoldDB" id="X1NCA0"/>
<dbReference type="PANTHER" id="PTHR43796:SF2">
    <property type="entry name" value="CARBOXYNORSPERMIDINE SYNTHASE"/>
    <property type="match status" value="1"/>
</dbReference>
<feature type="non-terminal residue" evidence="2">
    <location>
        <position position="296"/>
    </location>
</feature>
<reference evidence="2" key="1">
    <citation type="journal article" date="2014" name="Front. Microbiol.">
        <title>High frequency of phylogenetically diverse reductive dehalogenase-homologous genes in deep subseafloor sedimentary metagenomes.</title>
        <authorList>
            <person name="Kawai M."/>
            <person name="Futagami T."/>
            <person name="Toyoda A."/>
            <person name="Takaki Y."/>
            <person name="Nishi S."/>
            <person name="Hori S."/>
            <person name="Arai W."/>
            <person name="Tsubouchi T."/>
            <person name="Morono Y."/>
            <person name="Uchiyama I."/>
            <person name="Ito T."/>
            <person name="Fujiyama A."/>
            <person name="Inagaki F."/>
            <person name="Takami H."/>
        </authorList>
    </citation>
    <scope>NUCLEOTIDE SEQUENCE</scope>
    <source>
        <strain evidence="2">Expedition CK06-06</strain>
    </source>
</reference>
<dbReference type="EMBL" id="BARV01015182">
    <property type="protein sequence ID" value="GAI27806.1"/>
    <property type="molecule type" value="Genomic_DNA"/>
</dbReference>
<name>X1NCA0_9ZZZZ</name>
<evidence type="ECO:0000259" key="1">
    <source>
        <dbReference type="Pfam" id="PF16653"/>
    </source>
</evidence>
<dbReference type="Pfam" id="PF16653">
    <property type="entry name" value="Sacchrp_dh_C"/>
    <property type="match status" value="1"/>
</dbReference>
<sequence>IQNKPLEFDNEFKEAGLTAVFACGGTPGITNVLARHVCDKLDRVDEIHVKGGGRPLEEPEEIVTEWSTGWCPDEALENYEDEVDVFENGEYKRYPPFSAPEEYNFPEPVGPVLVTRHTHEEGVTPPRFIGKGLKYCDFKYPFDPIAGALVKLKLTSKEPVDVKGVTVAPKDLLMRLMKPPVNKFLVENENTVKLPPKFVGFVVMDIKGAKSGEDITYKLYWPYHLYTNLEEKLRFYRKFGTTEIGVAMPAIVAVKMSMRGDAPRGLIAPECLDPTKFLKMMADMGAPVKFHEVCSR</sequence>
<protein>
    <recommendedName>
        <fullName evidence="1">Saccharopine dehydrogenase-like C-terminal domain-containing protein</fullName>
    </recommendedName>
</protein>
<dbReference type="PANTHER" id="PTHR43796">
    <property type="entry name" value="CARBOXYNORSPERMIDINE SYNTHASE"/>
    <property type="match status" value="1"/>
</dbReference>